<proteinExistence type="predicted"/>
<evidence type="ECO:0000313" key="1">
    <source>
        <dbReference type="EMBL" id="KUM94573.1"/>
    </source>
</evidence>
<accession>A0A101NJN4</accession>
<sequence>MSGDWLRLLASEDFLGALYGGDPPSPDACDLFSVHIDEREDSVTLGFDTRLFPVNPPVEWEGKGFNAFEFHLVFTGVTGFRATGWGAAEAKDVRVFLRDGGGLGVELGPEGSGIVFRAAAVRLAGPRAYRASDSP</sequence>
<organism evidence="1 2">
    <name type="scientific">Streptomyces cellostaticus</name>
    <dbReference type="NCBI Taxonomy" id="67285"/>
    <lineage>
        <taxon>Bacteria</taxon>
        <taxon>Bacillati</taxon>
        <taxon>Actinomycetota</taxon>
        <taxon>Actinomycetes</taxon>
        <taxon>Kitasatosporales</taxon>
        <taxon>Streptomycetaceae</taxon>
        <taxon>Streptomyces</taxon>
    </lineage>
</organism>
<evidence type="ECO:0000313" key="2">
    <source>
        <dbReference type="Proteomes" id="UP000054241"/>
    </source>
</evidence>
<dbReference type="AlphaFoldDB" id="A0A101NJN4"/>
<dbReference type="STRING" id="67285.AQI88_20490"/>
<dbReference type="InterPro" id="IPR028957">
    <property type="entry name" value="Imm50"/>
</dbReference>
<dbReference type="EMBL" id="LMWL01000036">
    <property type="protein sequence ID" value="KUM94573.1"/>
    <property type="molecule type" value="Genomic_DNA"/>
</dbReference>
<keyword evidence="2" id="KW-1185">Reference proteome</keyword>
<gene>
    <name evidence="1" type="ORF">AQI88_20490</name>
</gene>
<dbReference type="Proteomes" id="UP000054241">
    <property type="component" value="Unassembled WGS sequence"/>
</dbReference>
<name>A0A101NJN4_9ACTN</name>
<evidence type="ECO:0008006" key="3">
    <source>
        <dbReference type="Google" id="ProtNLM"/>
    </source>
</evidence>
<reference evidence="1 2" key="1">
    <citation type="submission" date="2015-10" db="EMBL/GenBank/DDBJ databases">
        <title>Draft genome sequence of Streptomyces cellostaticus DSM 40189, type strain for the species Streptomyces cellostaticus.</title>
        <authorList>
            <person name="Ruckert C."/>
            <person name="Winkler A."/>
            <person name="Kalinowski J."/>
            <person name="Kampfer P."/>
            <person name="Glaeser S."/>
        </authorList>
    </citation>
    <scope>NUCLEOTIDE SEQUENCE [LARGE SCALE GENOMIC DNA]</scope>
    <source>
        <strain evidence="1 2">DSM 40189</strain>
    </source>
</reference>
<dbReference type="Pfam" id="PF15594">
    <property type="entry name" value="Imm50"/>
    <property type="match status" value="1"/>
</dbReference>
<protein>
    <recommendedName>
        <fullName evidence="3">Immunity protein 50 of polymorphic toxin system</fullName>
    </recommendedName>
</protein>
<comment type="caution">
    <text evidence="1">The sequence shown here is derived from an EMBL/GenBank/DDBJ whole genome shotgun (WGS) entry which is preliminary data.</text>
</comment>
<dbReference type="OrthoDB" id="4229595at2"/>